<feature type="compositionally biased region" description="Polar residues" evidence="2">
    <location>
        <begin position="17"/>
        <end position="27"/>
    </location>
</feature>
<evidence type="ECO:0000313" key="4">
    <source>
        <dbReference type="Proteomes" id="UP000008866"/>
    </source>
</evidence>
<evidence type="ECO:0000256" key="2">
    <source>
        <dbReference type="SAM" id="MobiDB-lite"/>
    </source>
</evidence>
<dbReference type="GeneID" id="9519374"/>
<gene>
    <name evidence="3" type="ORF">ARB_00524</name>
</gene>
<dbReference type="Proteomes" id="UP000008866">
    <property type="component" value="Unassembled WGS sequence"/>
</dbReference>
<reference evidence="4" key="1">
    <citation type="journal article" date="2011" name="Genome Biol.">
        <title>Comparative and functional genomics provide insights into the pathogenicity of dermatophytic fungi.</title>
        <authorList>
            <person name="Burmester A."/>
            <person name="Shelest E."/>
            <person name="Gloeckner G."/>
            <person name="Heddergott C."/>
            <person name="Schindler S."/>
            <person name="Staib P."/>
            <person name="Heidel A."/>
            <person name="Felder M."/>
            <person name="Petzold A."/>
            <person name="Szafranski K."/>
            <person name="Feuermann M."/>
            <person name="Pedruzzi I."/>
            <person name="Priebe S."/>
            <person name="Groth M."/>
            <person name="Winkler R."/>
            <person name="Li W."/>
            <person name="Kniemeyer O."/>
            <person name="Schroeckh V."/>
            <person name="Hertweck C."/>
            <person name="Hube B."/>
            <person name="White T.C."/>
            <person name="Platzer M."/>
            <person name="Guthke R."/>
            <person name="Heitman J."/>
            <person name="Woestemeyer J."/>
            <person name="Zipfel P.F."/>
            <person name="Monod M."/>
            <person name="Brakhage A.A."/>
        </authorList>
    </citation>
    <scope>NUCLEOTIDE SEQUENCE [LARGE SCALE GENOMIC DNA]</scope>
    <source>
        <strain evidence="4">ATCC MYA-4681 / CBS 112371</strain>
    </source>
</reference>
<dbReference type="EMBL" id="ABSU01000014">
    <property type="protein sequence ID" value="EFE32699.1"/>
    <property type="molecule type" value="Genomic_DNA"/>
</dbReference>
<dbReference type="AlphaFoldDB" id="D4AWF9"/>
<dbReference type="HOGENOM" id="CLU_040686_0_0_1"/>
<feature type="region of interest" description="Disordered" evidence="2">
    <location>
        <begin position="1"/>
        <end position="27"/>
    </location>
</feature>
<dbReference type="RefSeq" id="XP_003013339.1">
    <property type="nucleotide sequence ID" value="XM_003013293.1"/>
</dbReference>
<feature type="compositionally biased region" description="Polar residues" evidence="2">
    <location>
        <begin position="1"/>
        <end position="10"/>
    </location>
</feature>
<sequence length="370" mass="41642">MSSQGQQPSSLAPIIQPKQSPNPNISSPASLLWAHQLHREQNALSTQILELESSLKSSIAAINDSLLAKLDAFTGQIDHLKSEVEQLRRDRAAEAEKVVRSVEDKLSERLGIIDERLSTAFARDYEMTSEMVREEIGRIRDEIVEAFKVAVAESRQQQQQQVDTLQPRQRALSLVLQDEACLNPEIEQSTLVEPNPLPQRETQPVIVWQDNVQPLSTLHCTSIEEPLAQPRNAVNTGIDTRGTDRPVHTRANGTRLDPPELIMQGPILLSDFLELGPAYITLGYDESQVAMALWKGLNDPLLRRLVAKEMPEKYDRWTCTKFGEVVRRLNSHKEGIDTEAEMKAVKPTEGTKKKRRRVISVVWPTDEESG</sequence>
<dbReference type="OrthoDB" id="4225570at2759"/>
<dbReference type="KEGG" id="abe:ARB_00524"/>
<proteinExistence type="predicted"/>
<accession>D4AWF9</accession>
<comment type="caution">
    <text evidence="3">The sequence shown here is derived from an EMBL/GenBank/DDBJ whole genome shotgun (WGS) entry which is preliminary data.</text>
</comment>
<protein>
    <submittedName>
        <fullName evidence="3">Uncharacterized protein</fullName>
    </submittedName>
</protein>
<feature type="coiled-coil region" evidence="1">
    <location>
        <begin position="63"/>
        <end position="97"/>
    </location>
</feature>
<evidence type="ECO:0000256" key="1">
    <source>
        <dbReference type="SAM" id="Coils"/>
    </source>
</evidence>
<evidence type="ECO:0000313" key="3">
    <source>
        <dbReference type="EMBL" id="EFE32699.1"/>
    </source>
</evidence>
<feature type="region of interest" description="Disordered" evidence="2">
    <location>
        <begin position="233"/>
        <end position="258"/>
    </location>
</feature>
<dbReference type="eggNOG" id="ENOG502RNWI">
    <property type="taxonomic scope" value="Eukaryota"/>
</dbReference>
<dbReference type="OMA" id="VISVVWP"/>
<name>D4AWF9_ARTBC</name>
<keyword evidence="1" id="KW-0175">Coiled coil</keyword>
<keyword evidence="4" id="KW-1185">Reference proteome</keyword>
<organism evidence="3 4">
    <name type="scientific">Arthroderma benhamiae (strain ATCC MYA-4681 / CBS 112371)</name>
    <name type="common">Trichophyton mentagrophytes</name>
    <dbReference type="NCBI Taxonomy" id="663331"/>
    <lineage>
        <taxon>Eukaryota</taxon>
        <taxon>Fungi</taxon>
        <taxon>Dikarya</taxon>
        <taxon>Ascomycota</taxon>
        <taxon>Pezizomycotina</taxon>
        <taxon>Eurotiomycetes</taxon>
        <taxon>Eurotiomycetidae</taxon>
        <taxon>Onygenales</taxon>
        <taxon>Arthrodermataceae</taxon>
        <taxon>Trichophyton</taxon>
    </lineage>
</organism>